<dbReference type="Gene3D" id="1.10.530.40">
    <property type="match status" value="1"/>
</dbReference>
<keyword evidence="6 7" id="KW-0326">Glycosidase</keyword>
<protein>
    <recommendedName>
        <fullName evidence="7">Lysozyme</fullName>
        <ecNumber evidence="7">3.2.1.17</ecNumber>
    </recommendedName>
</protein>
<organism evidence="9 10">
    <name type="scientific">Zhenhengia yiwuensis</name>
    <dbReference type="NCBI Taxonomy" id="2763666"/>
    <lineage>
        <taxon>Bacteria</taxon>
        <taxon>Bacillati</taxon>
        <taxon>Bacillota</taxon>
        <taxon>Clostridia</taxon>
        <taxon>Lachnospirales</taxon>
        <taxon>Lachnospiraceae</taxon>
        <taxon>Zhenhengia</taxon>
    </lineage>
</organism>
<dbReference type="SUPFAM" id="SSF53955">
    <property type="entry name" value="Lysozyme-like"/>
    <property type="match status" value="1"/>
</dbReference>
<dbReference type="GO" id="GO:0009253">
    <property type="term" value="P:peptidoglycan catabolic process"/>
    <property type="evidence" value="ECO:0007669"/>
    <property type="project" value="InterPro"/>
</dbReference>
<dbReference type="Pfam" id="PF00959">
    <property type="entry name" value="Phage_lysozyme"/>
    <property type="match status" value="1"/>
</dbReference>
<evidence type="ECO:0000256" key="8">
    <source>
        <dbReference type="SAM" id="Coils"/>
    </source>
</evidence>
<dbReference type="HAMAP" id="MF_04110">
    <property type="entry name" value="ENDOLYSIN_T4"/>
    <property type="match status" value="1"/>
</dbReference>
<comment type="caution">
    <text evidence="9">The sequence shown here is derived from an EMBL/GenBank/DDBJ whole genome shotgun (WGS) entry which is preliminary data.</text>
</comment>
<dbReference type="GO" id="GO:0003796">
    <property type="term" value="F:lysozyme activity"/>
    <property type="evidence" value="ECO:0007669"/>
    <property type="project" value="UniProtKB-EC"/>
</dbReference>
<name>A0A926EJR2_9FIRM</name>
<keyword evidence="2 7" id="KW-0929">Antimicrobial</keyword>
<comment type="catalytic activity">
    <reaction evidence="1 7">
        <text>Hydrolysis of (1-&gt;4)-beta-linkages between N-acetylmuramic acid and N-acetyl-D-glucosamine residues in a peptidoglycan and between N-acetyl-D-glucosamine residues in chitodextrins.</text>
        <dbReference type="EC" id="3.2.1.17"/>
    </reaction>
</comment>
<keyword evidence="3 7" id="KW-0081">Bacteriolytic enzyme</keyword>
<dbReference type="AlphaFoldDB" id="A0A926EJR2"/>
<evidence type="ECO:0000256" key="2">
    <source>
        <dbReference type="ARBA" id="ARBA00022529"/>
    </source>
</evidence>
<dbReference type="PANTHER" id="PTHR38107">
    <property type="match status" value="1"/>
</dbReference>
<dbReference type="CDD" id="cd00737">
    <property type="entry name" value="lyz_endolysin_autolysin"/>
    <property type="match status" value="1"/>
</dbReference>
<comment type="similarity">
    <text evidence="7">Belongs to the glycosyl hydrolase 24 family.</text>
</comment>
<sequence>MNISKVGVDLIKSFEGCQLKAYKCQAGVWTIGWGTTEPINGIKPHEGMIITQQQADELLIKNLKGYENAVNKYVTYSINQNQFDALVSFAYNCGNGALKTSTLLKKLNAGDVQGAANEFLRWNKANGKVLNGLTRRRQAERKLFLKEEEEVIKKVKIKLNGVTKEVEAIEKNGHNYVKLQDLRDGKINIGYDGVPVIQVRA</sequence>
<keyword evidence="5" id="KW-1035">Host cytoplasm</keyword>
<dbReference type="InterPro" id="IPR034690">
    <property type="entry name" value="Endolysin_T4_type"/>
</dbReference>
<evidence type="ECO:0000313" key="10">
    <source>
        <dbReference type="Proteomes" id="UP000655830"/>
    </source>
</evidence>
<keyword evidence="4 7" id="KW-0378">Hydrolase</keyword>
<evidence type="ECO:0000256" key="3">
    <source>
        <dbReference type="ARBA" id="ARBA00022638"/>
    </source>
</evidence>
<dbReference type="GO" id="GO:0042742">
    <property type="term" value="P:defense response to bacterium"/>
    <property type="evidence" value="ECO:0007669"/>
    <property type="project" value="UniProtKB-KW"/>
</dbReference>
<dbReference type="GO" id="GO:0031640">
    <property type="term" value="P:killing of cells of another organism"/>
    <property type="evidence" value="ECO:0007669"/>
    <property type="project" value="UniProtKB-KW"/>
</dbReference>
<dbReference type="EMBL" id="JACRSY010000072">
    <property type="protein sequence ID" value="MBC8581674.1"/>
    <property type="molecule type" value="Genomic_DNA"/>
</dbReference>
<dbReference type="InterPro" id="IPR051018">
    <property type="entry name" value="Bacteriophage_GH24"/>
</dbReference>
<reference evidence="9" key="1">
    <citation type="submission" date="2020-08" db="EMBL/GenBank/DDBJ databases">
        <title>Genome public.</title>
        <authorList>
            <person name="Liu C."/>
            <person name="Sun Q."/>
        </authorList>
    </citation>
    <scope>NUCLEOTIDE SEQUENCE</scope>
    <source>
        <strain evidence="9">NSJ-12</strain>
    </source>
</reference>
<evidence type="ECO:0000256" key="1">
    <source>
        <dbReference type="ARBA" id="ARBA00000632"/>
    </source>
</evidence>
<dbReference type="InterPro" id="IPR002196">
    <property type="entry name" value="Glyco_hydro_24"/>
</dbReference>
<keyword evidence="8" id="KW-0175">Coiled coil</keyword>
<evidence type="ECO:0000256" key="5">
    <source>
        <dbReference type="ARBA" id="ARBA00023200"/>
    </source>
</evidence>
<accession>A0A926EJR2</accession>
<evidence type="ECO:0000256" key="7">
    <source>
        <dbReference type="RuleBase" id="RU003788"/>
    </source>
</evidence>
<dbReference type="InterPro" id="IPR033907">
    <property type="entry name" value="Endolysin_autolysin"/>
</dbReference>
<keyword evidence="10" id="KW-1185">Reference proteome</keyword>
<evidence type="ECO:0000256" key="4">
    <source>
        <dbReference type="ARBA" id="ARBA00022801"/>
    </source>
</evidence>
<evidence type="ECO:0000313" key="9">
    <source>
        <dbReference type="EMBL" id="MBC8581674.1"/>
    </source>
</evidence>
<dbReference type="EC" id="3.2.1.17" evidence="7"/>
<evidence type="ECO:0000256" key="6">
    <source>
        <dbReference type="ARBA" id="ARBA00023295"/>
    </source>
</evidence>
<dbReference type="PANTHER" id="PTHR38107:SF3">
    <property type="entry name" value="LYSOZYME RRRD-RELATED"/>
    <property type="match status" value="1"/>
</dbReference>
<dbReference type="Proteomes" id="UP000655830">
    <property type="component" value="Unassembled WGS sequence"/>
</dbReference>
<dbReference type="InterPro" id="IPR023346">
    <property type="entry name" value="Lysozyme-like_dom_sf"/>
</dbReference>
<proteinExistence type="inferred from homology"/>
<dbReference type="GO" id="GO:0016998">
    <property type="term" value="P:cell wall macromolecule catabolic process"/>
    <property type="evidence" value="ECO:0007669"/>
    <property type="project" value="InterPro"/>
</dbReference>
<feature type="coiled-coil region" evidence="8">
    <location>
        <begin position="145"/>
        <end position="172"/>
    </location>
</feature>
<dbReference type="InterPro" id="IPR023347">
    <property type="entry name" value="Lysozyme_dom_sf"/>
</dbReference>
<dbReference type="RefSeq" id="WP_249334715.1">
    <property type="nucleotide sequence ID" value="NZ_JACRSY010000072.1"/>
</dbReference>
<gene>
    <name evidence="9" type="ORF">H8718_19550</name>
</gene>